<keyword evidence="10 12" id="KW-1133">Transmembrane helix</keyword>
<feature type="transmembrane region" description="Helical" evidence="12">
    <location>
        <begin position="206"/>
        <end position="225"/>
    </location>
</feature>
<evidence type="ECO:0000256" key="5">
    <source>
        <dbReference type="ARBA" id="ARBA00022502"/>
    </source>
</evidence>
<comment type="similarity">
    <text evidence="3 12">Belongs to the PIGV family.</text>
</comment>
<dbReference type="GO" id="GO:0005789">
    <property type="term" value="C:endoplasmic reticulum membrane"/>
    <property type="evidence" value="ECO:0007669"/>
    <property type="project" value="UniProtKB-SubCell"/>
</dbReference>
<reference evidence="14" key="1">
    <citation type="submission" date="2020-11" db="EMBL/GenBank/DDBJ databases">
        <authorList>
            <consortium name="DOE Joint Genome Institute"/>
            <person name="Ahrendt S."/>
            <person name="Riley R."/>
            <person name="Andreopoulos W."/>
            <person name="Labutti K."/>
            <person name="Pangilinan J."/>
            <person name="Ruiz-Duenas F.J."/>
            <person name="Barrasa J.M."/>
            <person name="Sanchez-Garcia M."/>
            <person name="Camarero S."/>
            <person name="Miyauchi S."/>
            <person name="Serrano A."/>
            <person name="Linde D."/>
            <person name="Babiker R."/>
            <person name="Drula E."/>
            <person name="Ayuso-Fernandez I."/>
            <person name="Pacheco R."/>
            <person name="Padilla G."/>
            <person name="Ferreira P."/>
            <person name="Barriuso J."/>
            <person name="Kellner H."/>
            <person name="Castanera R."/>
            <person name="Alfaro M."/>
            <person name="Ramirez L."/>
            <person name="Pisabarro A.G."/>
            <person name="Kuo A."/>
            <person name="Tritt A."/>
            <person name="Lipzen A."/>
            <person name="He G."/>
            <person name="Yan M."/>
            <person name="Ng V."/>
            <person name="Cullen D."/>
            <person name="Martin F."/>
            <person name="Rosso M.-N."/>
            <person name="Henrissat B."/>
            <person name="Hibbett D."/>
            <person name="Martinez A.T."/>
            <person name="Grigoriev I.V."/>
        </authorList>
    </citation>
    <scope>NUCLEOTIDE SEQUENCE</scope>
    <source>
        <strain evidence="14">CBS 247.69</strain>
    </source>
</reference>
<dbReference type="GO" id="GO:0004376">
    <property type="term" value="F:GPI mannosyltransferase activity"/>
    <property type="evidence" value="ECO:0007669"/>
    <property type="project" value="InterPro"/>
</dbReference>
<dbReference type="EC" id="2.4.1.-" evidence="12"/>
<dbReference type="PANTHER" id="PTHR12468:SF2">
    <property type="entry name" value="GPI MANNOSYLTRANSFERASE 2"/>
    <property type="match status" value="1"/>
</dbReference>
<keyword evidence="15" id="KW-1185">Reference proteome</keyword>
<comment type="pathway">
    <text evidence="2 12">Glycolipid biosynthesis; glycosylphosphatidylinositol-anchor biosynthesis.</text>
</comment>
<keyword evidence="13" id="KW-0732">Signal</keyword>
<evidence type="ECO:0000256" key="3">
    <source>
        <dbReference type="ARBA" id="ARBA00008698"/>
    </source>
</evidence>
<evidence type="ECO:0000256" key="12">
    <source>
        <dbReference type="RuleBase" id="RU363112"/>
    </source>
</evidence>
<evidence type="ECO:0000256" key="2">
    <source>
        <dbReference type="ARBA" id="ARBA00004687"/>
    </source>
</evidence>
<dbReference type="GO" id="GO:0006506">
    <property type="term" value="P:GPI anchor biosynthetic process"/>
    <property type="evidence" value="ECO:0007669"/>
    <property type="project" value="UniProtKB-KW"/>
</dbReference>
<dbReference type="InterPro" id="IPR007315">
    <property type="entry name" value="PIG-V/Gpi18"/>
</dbReference>
<feature type="transmembrane region" description="Helical" evidence="12">
    <location>
        <begin position="274"/>
        <end position="295"/>
    </location>
</feature>
<dbReference type="Proteomes" id="UP000807353">
    <property type="component" value="Unassembled WGS sequence"/>
</dbReference>
<evidence type="ECO:0000256" key="13">
    <source>
        <dbReference type="SAM" id="SignalP"/>
    </source>
</evidence>
<keyword evidence="6 12" id="KW-0328">Glycosyltransferase</keyword>
<evidence type="ECO:0000313" key="15">
    <source>
        <dbReference type="Proteomes" id="UP000807353"/>
    </source>
</evidence>
<evidence type="ECO:0000256" key="6">
    <source>
        <dbReference type="ARBA" id="ARBA00022676"/>
    </source>
</evidence>
<keyword evidence="7 12" id="KW-0808">Transferase</keyword>
<gene>
    <name evidence="14" type="ORF">BDZ94DRAFT_1318684</name>
</gene>
<sequence>MILLVVLSRVSTFVLLVVCARRVPLFDAAPRLVLASPWSQPLLRWDSFHFLHIARYGYSYENQWAFFPGVPFLIRTASALLSVFHAHAHPDLLLSAAFLAAACDGTYTLYQLSLHHLRNPHLALLAALLSLIPSSPATLHFTPYTEPFFTFLSYKGMLYCARRSWARAAVAFALAGAFRSNGVLLGGFILWGLVLQPFLDTKRISVLNTIYALFLTALVFLPFAAHNYAAYRAFCTSTPAPVWCTASPLPLIYTHVQATYWNVGFFRYWTTAQIPNFIIAAPPLALLTTWASWHLSTSTWPRLRNTTSLLARAEDAPFLAPALTPHAIHALVLVASLLFASHTQIALRQAASIPATYWAAAWLVYKYPACGRLWVGWSLTWGWLSVVLWAAGLPPA</sequence>
<evidence type="ECO:0000256" key="1">
    <source>
        <dbReference type="ARBA" id="ARBA00004477"/>
    </source>
</evidence>
<evidence type="ECO:0000256" key="8">
    <source>
        <dbReference type="ARBA" id="ARBA00022692"/>
    </source>
</evidence>
<evidence type="ECO:0000256" key="11">
    <source>
        <dbReference type="ARBA" id="ARBA00023136"/>
    </source>
</evidence>
<comment type="function">
    <text evidence="12">Mannosyltransferase involved in glycosylphosphatidylinositol-anchor biosynthesis.</text>
</comment>
<dbReference type="OrthoDB" id="10252502at2759"/>
<dbReference type="GO" id="GO:0031501">
    <property type="term" value="C:mannosyltransferase complex"/>
    <property type="evidence" value="ECO:0007669"/>
    <property type="project" value="TreeGrafter"/>
</dbReference>
<accession>A0A9P5YE83</accession>
<comment type="caution">
    <text evidence="12">Lacks conserved residue(s) required for the propagation of feature annotation.</text>
</comment>
<proteinExistence type="inferred from homology"/>
<evidence type="ECO:0000256" key="4">
    <source>
        <dbReference type="ARBA" id="ARBA00013795"/>
    </source>
</evidence>
<evidence type="ECO:0000256" key="7">
    <source>
        <dbReference type="ARBA" id="ARBA00022679"/>
    </source>
</evidence>
<dbReference type="PANTHER" id="PTHR12468">
    <property type="entry name" value="GPI MANNOSYLTRANSFERASE 2"/>
    <property type="match status" value="1"/>
</dbReference>
<protein>
    <recommendedName>
        <fullName evidence="4 12">GPI mannosyltransferase 2</fullName>
        <ecNumber evidence="12">2.4.1.-</ecNumber>
    </recommendedName>
</protein>
<comment type="caution">
    <text evidence="14">The sequence shown here is derived from an EMBL/GenBank/DDBJ whole genome shotgun (WGS) entry which is preliminary data.</text>
</comment>
<feature type="transmembrane region" description="Helical" evidence="12">
    <location>
        <begin position="165"/>
        <end position="194"/>
    </location>
</feature>
<keyword evidence="5 12" id="KW-0337">GPI-anchor biosynthesis</keyword>
<dbReference type="Pfam" id="PF04188">
    <property type="entry name" value="Mannosyl_trans2"/>
    <property type="match status" value="1"/>
</dbReference>
<organism evidence="14 15">
    <name type="scientific">Collybia nuda</name>
    <dbReference type="NCBI Taxonomy" id="64659"/>
    <lineage>
        <taxon>Eukaryota</taxon>
        <taxon>Fungi</taxon>
        <taxon>Dikarya</taxon>
        <taxon>Basidiomycota</taxon>
        <taxon>Agaricomycotina</taxon>
        <taxon>Agaricomycetes</taxon>
        <taxon>Agaricomycetidae</taxon>
        <taxon>Agaricales</taxon>
        <taxon>Tricholomatineae</taxon>
        <taxon>Clitocybaceae</taxon>
        <taxon>Collybia</taxon>
    </lineage>
</organism>
<evidence type="ECO:0000256" key="9">
    <source>
        <dbReference type="ARBA" id="ARBA00022824"/>
    </source>
</evidence>
<keyword evidence="8 12" id="KW-0812">Transmembrane</keyword>
<feature type="transmembrane region" description="Helical" evidence="12">
    <location>
        <begin position="372"/>
        <end position="391"/>
    </location>
</feature>
<feature type="transmembrane region" description="Helical" evidence="12">
    <location>
        <begin position="316"/>
        <end position="339"/>
    </location>
</feature>
<comment type="subcellular location">
    <subcellularLocation>
        <location evidence="1 12">Endoplasmic reticulum membrane</location>
        <topology evidence="1 12">Multi-pass membrane protein</topology>
    </subcellularLocation>
</comment>
<name>A0A9P5YE83_9AGAR</name>
<evidence type="ECO:0000313" key="14">
    <source>
        <dbReference type="EMBL" id="KAF9467247.1"/>
    </source>
</evidence>
<dbReference type="AlphaFoldDB" id="A0A9P5YE83"/>
<dbReference type="EMBL" id="MU150237">
    <property type="protein sequence ID" value="KAF9467247.1"/>
    <property type="molecule type" value="Genomic_DNA"/>
</dbReference>
<evidence type="ECO:0000256" key="10">
    <source>
        <dbReference type="ARBA" id="ARBA00022989"/>
    </source>
</evidence>
<feature type="chain" id="PRO_5040312374" description="GPI mannosyltransferase 2" evidence="13">
    <location>
        <begin position="29"/>
        <end position="396"/>
    </location>
</feature>
<feature type="signal peptide" evidence="13">
    <location>
        <begin position="1"/>
        <end position="28"/>
    </location>
</feature>
<keyword evidence="11 12" id="KW-0472">Membrane</keyword>
<keyword evidence="9 12" id="KW-0256">Endoplasmic reticulum</keyword>
<dbReference type="GO" id="GO:0000009">
    <property type="term" value="F:alpha-1,6-mannosyltransferase activity"/>
    <property type="evidence" value="ECO:0007669"/>
    <property type="project" value="InterPro"/>
</dbReference>